<dbReference type="InterPro" id="IPR051521">
    <property type="entry name" value="tRNA_Mod/Golgi_Maint"/>
</dbReference>
<evidence type="ECO:0000313" key="13">
    <source>
        <dbReference type="Proteomes" id="UP000887574"/>
    </source>
</evidence>
<dbReference type="GO" id="GO:0005634">
    <property type="term" value="C:nucleus"/>
    <property type="evidence" value="ECO:0007669"/>
    <property type="project" value="UniProtKB-SubCell"/>
</dbReference>
<comment type="similarity">
    <text evidence="8">Belongs to the TDD superfamily. DTWD1 family.</text>
</comment>
<evidence type="ECO:0000259" key="12">
    <source>
        <dbReference type="SMART" id="SM01144"/>
    </source>
</evidence>
<dbReference type="InterPro" id="IPR005636">
    <property type="entry name" value="DTW"/>
</dbReference>
<protein>
    <recommendedName>
        <fullName evidence="9">tRNA-uridine aminocarboxypropyltransferase 1</fullName>
        <ecNumber evidence="2">2.5.1.25</ecNumber>
    </recommendedName>
    <alternativeName>
        <fullName evidence="10">DTW domain-containing protein 1</fullName>
    </alternativeName>
</protein>
<comment type="subcellular location">
    <subcellularLocation>
        <location evidence="1">Nucleus</location>
    </subcellularLocation>
</comment>
<dbReference type="PANTHER" id="PTHR15627:SF8">
    <property type="entry name" value="TRNA-URIDINE AMINOCARBOXYPROPYLTRANSFERASE 1"/>
    <property type="match status" value="1"/>
</dbReference>
<dbReference type="GO" id="GO:0006400">
    <property type="term" value="P:tRNA modification"/>
    <property type="evidence" value="ECO:0007669"/>
    <property type="project" value="TreeGrafter"/>
</dbReference>
<dbReference type="Proteomes" id="UP000887574">
    <property type="component" value="Unplaced"/>
</dbReference>
<dbReference type="GO" id="GO:0016432">
    <property type="term" value="F:tRNA-uridine aminocarboxypropyltransferase activity"/>
    <property type="evidence" value="ECO:0007669"/>
    <property type="project" value="UniProtKB-EC"/>
</dbReference>
<evidence type="ECO:0000256" key="10">
    <source>
        <dbReference type="ARBA" id="ARBA00042508"/>
    </source>
</evidence>
<evidence type="ECO:0000256" key="7">
    <source>
        <dbReference type="ARBA" id="ARBA00037050"/>
    </source>
</evidence>
<keyword evidence="5" id="KW-0819">tRNA processing</keyword>
<comment type="function">
    <text evidence="7">Catalyzes the formation of 3-(3-amino-3-carboxypropyl)uridine (acp3U) at position 20 in the D-loop of several cytoplasmic tRNAs (acp3U(20)).</text>
</comment>
<dbReference type="EC" id="2.5.1.25" evidence="2"/>
<feature type="domain" description="DTW" evidence="12">
    <location>
        <begin position="45"/>
        <end position="241"/>
    </location>
</feature>
<dbReference type="AlphaFoldDB" id="A0A915E2H8"/>
<organism evidence="13 14">
    <name type="scientific">Ditylenchus dipsaci</name>
    <dbReference type="NCBI Taxonomy" id="166011"/>
    <lineage>
        <taxon>Eukaryota</taxon>
        <taxon>Metazoa</taxon>
        <taxon>Ecdysozoa</taxon>
        <taxon>Nematoda</taxon>
        <taxon>Chromadorea</taxon>
        <taxon>Rhabditida</taxon>
        <taxon>Tylenchina</taxon>
        <taxon>Tylenchomorpha</taxon>
        <taxon>Sphaerularioidea</taxon>
        <taxon>Anguinidae</taxon>
        <taxon>Anguininae</taxon>
        <taxon>Ditylenchus</taxon>
    </lineage>
</organism>
<accession>A0A915E2H8</accession>
<name>A0A915E2H8_9BILA</name>
<keyword evidence="3" id="KW-0808">Transferase</keyword>
<evidence type="ECO:0000256" key="8">
    <source>
        <dbReference type="ARBA" id="ARBA00038290"/>
    </source>
</evidence>
<dbReference type="Pfam" id="PF03942">
    <property type="entry name" value="DTW"/>
    <property type="match status" value="1"/>
</dbReference>
<evidence type="ECO:0000256" key="11">
    <source>
        <dbReference type="ARBA" id="ARBA00048718"/>
    </source>
</evidence>
<evidence type="ECO:0000256" key="2">
    <source>
        <dbReference type="ARBA" id="ARBA00012386"/>
    </source>
</evidence>
<evidence type="ECO:0000313" key="14">
    <source>
        <dbReference type="WBParaSite" id="jg25165"/>
    </source>
</evidence>
<comment type="catalytic activity">
    <reaction evidence="11">
        <text>a uridine in tRNA + S-adenosyl-L-methionine = a 3-[(3S)-3-amino-3-carboxypropyl]uridine in tRNA + S-methyl-5'-thioadenosine + H(+)</text>
        <dbReference type="Rhea" id="RHEA:62432"/>
        <dbReference type="Rhea" id="RHEA-COMP:13339"/>
        <dbReference type="Rhea" id="RHEA-COMP:16092"/>
        <dbReference type="ChEBI" id="CHEBI:15378"/>
        <dbReference type="ChEBI" id="CHEBI:17509"/>
        <dbReference type="ChEBI" id="CHEBI:59789"/>
        <dbReference type="ChEBI" id="CHEBI:65315"/>
        <dbReference type="ChEBI" id="CHEBI:82930"/>
        <dbReference type="EC" id="2.5.1.25"/>
    </reaction>
</comment>
<keyword evidence="6" id="KW-0539">Nucleus</keyword>
<dbReference type="WBParaSite" id="jg25165">
    <property type="protein sequence ID" value="jg25165"/>
    <property type="gene ID" value="jg25165"/>
</dbReference>
<evidence type="ECO:0000256" key="3">
    <source>
        <dbReference type="ARBA" id="ARBA00022679"/>
    </source>
</evidence>
<evidence type="ECO:0000256" key="5">
    <source>
        <dbReference type="ARBA" id="ARBA00022694"/>
    </source>
</evidence>
<evidence type="ECO:0000256" key="1">
    <source>
        <dbReference type="ARBA" id="ARBA00004123"/>
    </source>
</evidence>
<keyword evidence="13" id="KW-1185">Reference proteome</keyword>
<evidence type="ECO:0000256" key="4">
    <source>
        <dbReference type="ARBA" id="ARBA00022691"/>
    </source>
</evidence>
<reference evidence="14" key="1">
    <citation type="submission" date="2022-11" db="UniProtKB">
        <authorList>
            <consortium name="WormBaseParasite"/>
        </authorList>
    </citation>
    <scope>IDENTIFICATION</scope>
</reference>
<sequence>MPHAIELKSEETALEQHDNLPIAKELDEVHRKFSENFLQLESVNERQICNECGRKRIFAPQIQLPVKIDIIKHPLELNAKSTAVHCRLTASTSTAMYDSFDDVPDYSKLSNSSSTKERVVVVYPSKTAVSVEDFVAAHGPIDRFIFLDGTWNNVGALVKLSQLQGLPFVSLKKYRTQYWRPQPGLTDDHLATIEAIYHAVNEHEEALKGSIKCEGTDGSSELSALLFWFCFLRSRVDWQRYRKKLQD</sequence>
<dbReference type="PANTHER" id="PTHR15627">
    <property type="entry name" value="NATURAL KILLER CELL-SPECIFIC ANTIGEN KLIP1"/>
    <property type="match status" value="1"/>
</dbReference>
<dbReference type="SMART" id="SM01144">
    <property type="entry name" value="DTW"/>
    <property type="match status" value="1"/>
</dbReference>
<evidence type="ECO:0000256" key="9">
    <source>
        <dbReference type="ARBA" id="ARBA00039242"/>
    </source>
</evidence>
<keyword evidence="4" id="KW-0949">S-adenosyl-L-methionine</keyword>
<proteinExistence type="inferred from homology"/>
<evidence type="ECO:0000256" key="6">
    <source>
        <dbReference type="ARBA" id="ARBA00023242"/>
    </source>
</evidence>